<dbReference type="PANTHER" id="PTHR38042:SF1">
    <property type="entry name" value="UROPORPHYRINOGEN-III SYNTHASE, CHLOROPLASTIC"/>
    <property type="match status" value="1"/>
</dbReference>
<accession>A0ABV9GWW5</accession>
<keyword evidence="5 9" id="KW-0627">Porphyrin biosynthesis</keyword>
<name>A0ABV9GWW5_9BURK</name>
<evidence type="ECO:0000256" key="2">
    <source>
        <dbReference type="ARBA" id="ARBA00008133"/>
    </source>
</evidence>
<evidence type="ECO:0000256" key="4">
    <source>
        <dbReference type="ARBA" id="ARBA00023239"/>
    </source>
</evidence>
<proteinExistence type="inferred from homology"/>
<comment type="similarity">
    <text evidence="2 9">Belongs to the uroporphyrinogen-III synthase family.</text>
</comment>
<gene>
    <name evidence="11" type="ORF">ACFO3A_10695</name>
</gene>
<sequence length="273" mass="29226">MAALPLIVTRPEPDNQRWVQALQARGYRAEGLPLMDIGPSRSPQAQAALQAALAGMAHGLHYRALMFVSANAVRYFFAHPLVQAAAVTPTTLAARCWSPGPGTTQALREAGVAAAQIDAPPADAAQFESETLWAVVAPQVRHGDRVLIVRGADGLNNPEPAQGTGRAWLATQLQARGAQAVFAPVYERHAPAATPAWQARLHQLHAQGACWLFSSSECLQHLAALAPELTWQAHAALATHPRIAQQAQALGFGRVLTTRPALDDIHRFIQSQS</sequence>
<dbReference type="SUPFAM" id="SSF69618">
    <property type="entry name" value="HemD-like"/>
    <property type="match status" value="1"/>
</dbReference>
<dbReference type="InterPro" id="IPR003754">
    <property type="entry name" value="4pyrrol_synth_uPrphyn_synth"/>
</dbReference>
<evidence type="ECO:0000256" key="1">
    <source>
        <dbReference type="ARBA" id="ARBA00004772"/>
    </source>
</evidence>
<evidence type="ECO:0000313" key="11">
    <source>
        <dbReference type="EMBL" id="MFC4622679.1"/>
    </source>
</evidence>
<evidence type="ECO:0000256" key="8">
    <source>
        <dbReference type="ARBA" id="ARBA00048617"/>
    </source>
</evidence>
<dbReference type="Proteomes" id="UP001595967">
    <property type="component" value="Unassembled WGS sequence"/>
</dbReference>
<dbReference type="CDD" id="cd06578">
    <property type="entry name" value="HemD"/>
    <property type="match status" value="1"/>
</dbReference>
<organism evidence="11 12">
    <name type="scientific">Comamonas nitrativorans</name>
    <dbReference type="NCBI Taxonomy" id="108437"/>
    <lineage>
        <taxon>Bacteria</taxon>
        <taxon>Pseudomonadati</taxon>
        <taxon>Pseudomonadota</taxon>
        <taxon>Betaproteobacteria</taxon>
        <taxon>Burkholderiales</taxon>
        <taxon>Comamonadaceae</taxon>
        <taxon>Comamonas</taxon>
    </lineage>
</organism>
<dbReference type="InterPro" id="IPR039793">
    <property type="entry name" value="UROS/Hem4"/>
</dbReference>
<comment type="function">
    <text evidence="6 9">Catalyzes cyclization of the linear tetrapyrrole, hydroxymethylbilane, to the macrocyclic uroporphyrinogen III.</text>
</comment>
<dbReference type="PANTHER" id="PTHR38042">
    <property type="entry name" value="UROPORPHYRINOGEN-III SYNTHASE, CHLOROPLASTIC"/>
    <property type="match status" value="1"/>
</dbReference>
<dbReference type="Gene3D" id="3.40.50.10090">
    <property type="match status" value="2"/>
</dbReference>
<reference evidence="12" key="1">
    <citation type="journal article" date="2019" name="Int. J. Syst. Evol. Microbiol.">
        <title>The Global Catalogue of Microorganisms (GCM) 10K type strain sequencing project: providing services to taxonomists for standard genome sequencing and annotation.</title>
        <authorList>
            <consortium name="The Broad Institute Genomics Platform"/>
            <consortium name="The Broad Institute Genome Sequencing Center for Infectious Disease"/>
            <person name="Wu L."/>
            <person name="Ma J."/>
        </authorList>
    </citation>
    <scope>NUCLEOTIDE SEQUENCE [LARGE SCALE GENOMIC DNA]</scope>
    <source>
        <strain evidence="12">JCM 11650</strain>
    </source>
</reference>
<dbReference type="EMBL" id="JBHSEW010000008">
    <property type="protein sequence ID" value="MFC4622679.1"/>
    <property type="molecule type" value="Genomic_DNA"/>
</dbReference>
<evidence type="ECO:0000256" key="9">
    <source>
        <dbReference type="RuleBase" id="RU366031"/>
    </source>
</evidence>
<keyword evidence="4 9" id="KW-0456">Lyase</keyword>
<evidence type="ECO:0000259" key="10">
    <source>
        <dbReference type="Pfam" id="PF02602"/>
    </source>
</evidence>
<dbReference type="EC" id="4.2.1.75" evidence="3 9"/>
<evidence type="ECO:0000313" key="12">
    <source>
        <dbReference type="Proteomes" id="UP001595967"/>
    </source>
</evidence>
<evidence type="ECO:0000256" key="5">
    <source>
        <dbReference type="ARBA" id="ARBA00023244"/>
    </source>
</evidence>
<feature type="domain" description="Tetrapyrrole biosynthesis uroporphyrinogen III synthase" evidence="10">
    <location>
        <begin position="17"/>
        <end position="261"/>
    </location>
</feature>
<comment type="catalytic activity">
    <reaction evidence="8 9">
        <text>hydroxymethylbilane = uroporphyrinogen III + H2O</text>
        <dbReference type="Rhea" id="RHEA:18965"/>
        <dbReference type="ChEBI" id="CHEBI:15377"/>
        <dbReference type="ChEBI" id="CHEBI:57308"/>
        <dbReference type="ChEBI" id="CHEBI:57845"/>
        <dbReference type="EC" id="4.2.1.75"/>
    </reaction>
</comment>
<evidence type="ECO:0000256" key="6">
    <source>
        <dbReference type="ARBA" id="ARBA00037589"/>
    </source>
</evidence>
<dbReference type="RefSeq" id="WP_377726213.1">
    <property type="nucleotide sequence ID" value="NZ_JBHSEW010000008.1"/>
</dbReference>
<comment type="caution">
    <text evidence="11">The sequence shown here is derived from an EMBL/GenBank/DDBJ whole genome shotgun (WGS) entry which is preliminary data.</text>
</comment>
<protein>
    <recommendedName>
        <fullName evidence="7 9">Uroporphyrinogen-III synthase</fullName>
        <ecNumber evidence="3 9">4.2.1.75</ecNumber>
    </recommendedName>
</protein>
<dbReference type="InterPro" id="IPR036108">
    <property type="entry name" value="4pyrrol_syn_uPrphyn_synt_sf"/>
</dbReference>
<evidence type="ECO:0000256" key="7">
    <source>
        <dbReference type="ARBA" id="ARBA00040167"/>
    </source>
</evidence>
<evidence type="ECO:0000256" key="3">
    <source>
        <dbReference type="ARBA" id="ARBA00013109"/>
    </source>
</evidence>
<comment type="pathway">
    <text evidence="1 9">Porphyrin-containing compound metabolism; protoporphyrin-IX biosynthesis; coproporphyrinogen-III from 5-aminolevulinate: step 3/4.</text>
</comment>
<keyword evidence="12" id="KW-1185">Reference proteome</keyword>
<dbReference type="Pfam" id="PF02602">
    <property type="entry name" value="HEM4"/>
    <property type="match status" value="1"/>
</dbReference>